<comment type="subcellular location">
    <subcellularLocation>
        <location evidence="1">Golgi apparatus membrane</location>
        <topology evidence="1">Peripheral membrane protein</topology>
    </subcellularLocation>
</comment>
<keyword evidence="4" id="KW-0333">Golgi apparatus</keyword>
<evidence type="ECO:0000256" key="3">
    <source>
        <dbReference type="ARBA" id="ARBA00022927"/>
    </source>
</evidence>
<dbReference type="EMBL" id="KZ819340">
    <property type="protein sequence ID" value="PWN17847.1"/>
    <property type="molecule type" value="Genomic_DNA"/>
</dbReference>
<dbReference type="OrthoDB" id="297643at2759"/>
<feature type="region of interest" description="Disordered" evidence="7">
    <location>
        <begin position="1"/>
        <end position="130"/>
    </location>
</feature>
<dbReference type="Pfam" id="PF24597">
    <property type="entry name" value="TPR_DOP1_M"/>
    <property type="match status" value="1"/>
</dbReference>
<evidence type="ECO:0000313" key="11">
    <source>
        <dbReference type="EMBL" id="PWN17847.1"/>
    </source>
</evidence>
<dbReference type="GeneID" id="37010906"/>
<dbReference type="InterPro" id="IPR056458">
    <property type="entry name" value="TPR_DOP1_M"/>
</dbReference>
<dbReference type="RefSeq" id="XP_025345007.1">
    <property type="nucleotide sequence ID" value="XM_025489172.1"/>
</dbReference>
<feature type="compositionally biased region" description="Low complexity" evidence="7">
    <location>
        <begin position="95"/>
        <end position="108"/>
    </location>
</feature>
<evidence type="ECO:0000256" key="5">
    <source>
        <dbReference type="ARBA" id="ARBA00023136"/>
    </source>
</evidence>
<keyword evidence="5" id="KW-0472">Membrane</keyword>
<accession>A0A316TX07</accession>
<sequence>MVSLPSSPSSHRDAALQPAEPSSSRSDGSPLQPTSARPPSSAPALRSKASSSSLLARSVASLTSTISRPTTPSLPNSAGRPGSTTRPMAGPMPKAGVSAAVSPASVSVSEHREDHNWKSAQARKAEREWGRQSEKALLSDARYRKYTSLVDRALASFDSVAEWADFVGALGRLEKIFSAPPPVPTSLIPRSLLLSKRLSQCLNPALPSGVHHRALAVYRQIFILLSLDGLRRDLSIWTPGLLPFFERANTSTRPVVLSLLEEFYLPLQEDLKPTCRAFVLAVLPGLEEEGAENFDRTLRLLDSLQQRVGEDLFWSALWAVIVGNANVRQAAINFLVKRSPPSRGLSGLARPPVRLAGLPMAVSSLLTSQDLLIVRGGLDLLIQHLYLDSHLYAILPEEEQTRVMRSAVTILLRRELSLNRRLWGWLCGTTSNPQDLRSEEEEKEVAYFETYGLQILRRALLEDMVSQGPVALSSGPPPLTPHKLPASAEELSSRQRPYRIFLSLLDKWAVGAGLTTALALDSLRALRWQVEDLKGGDSAQLQASELLTTAGTLFDAFDKAILARSLIAELQVELSQDPLDGTSILQAPLLLDSSSDTATTTALKAIEAPATLLLEFVLTHFTFKDDDSKTVHLPNLAVALLALVARAITSDAKAIECLSRSIDLCRLLFSYSIPRTTHVAANGSLEPAGYPMSASGLLDKIRNFYAASVSNDAERLRAPIDLYAVQDQSSLLLLTLEVAIAALRAGGMSRLVIPSCRLLTGQIQRLEFMEGSERVHWQPQAWLELVIVRLSSSDLLFPDLEAVVTTLLAAATCGGLDKRIRLAQYPSSGSDISALLIIDRLTQAMGRNRPPSEAAVATQLVWQVNDVCEVGLLPGRIVAGFLKAPSSPGFVSSSEGFASIWRFSDDHRLQSGALSSPLFCLLDMLSSDEYDRRQAAESWLRSHLRSYTPLLVLLYSSIISAGAIKVRRTVNRISCASDLVVEDLAYQDRLDHEVLNHTLARLAAVARYGASGFIRGAKASVITGTNALRTHLDGFIDVAVLSLRTGGHSGSPSSPLFRSLNAATHSVCIDFLQTLAARSGLAPERLAQVEECLINRLLVSIARHEANDHHKLLLILHTVIAGKASANNSTKPHPHLLPTVDAAIGTDSTRPSLAHWVDFIVMTAGIYRQAVDAFLIPLGGCICNHLRKPGRWIDTEELLLLNALEKVAMLGLSAGKLGGIPPGRAEHESVGDAVYNSPSIALPLPVATAKSEIGSSGTGIDDGSSLQQQQASRPEDHQSAGSGLLGYVSGIFGGDGHASPLYSGDHVAKTTSKALEALQLVVTTLHDIWTGTAVNDKVKTRASRMLERLYRAHSDGVAETLVDCWRVRRQDNQDGSPSMELLDQLVPSPQIVVTFLCDTVSSRLPAPGSARPTWTPDQIVTADTLLSYIEAYLSHMSPGGAAGVCPVVLVLVKDLLANSAAHKGHLFPALRCFTVLAERLIGNSAWEGDKKARRDLQETHLRLFDLCVLIAGREARDHAGETMDEKTNAQVPHASRDIATYLAEYALPTLRKLASNDPERVATSASNAVYYIIAPPLKTKARSFEGSVDSTVLALATEVSKISGARKALRSCLLDAFLDARFFQMSAESGQSWCEPILVTCYSQDKGSFLELISRISVTTSTNMNIFANRRTEHIGKAMNIRRLSFVLYAAGHEHFLPQLPAILEKLVEILRGGVEAGAGGGGGGGGGGSGGVEGNGLDLLRAEAYLCLRVMLCRFNSQHLATLWPLLITELMRLFESTIEEPPSDDETDLLQVVLGACKFLDLLLTLETDGFQLHQWIFVDDVALGSDESMEAPLLPRLAATIEERRAKSSSVSSRLLVLPDDVQQPRPNERLATTPTSAIPSPTRGRCPHMLSLRQIGSLADLLPALRSLSSSSSSRVYTAATAWGEVEHDLVKDMFSDAR</sequence>
<feature type="domain" description="DOP1-like middle TPR" evidence="9">
    <location>
        <begin position="447"/>
        <end position="705"/>
    </location>
</feature>
<dbReference type="SUPFAM" id="SSF48371">
    <property type="entry name" value="ARM repeat"/>
    <property type="match status" value="1"/>
</dbReference>
<keyword evidence="3" id="KW-0653">Protein transport</keyword>
<dbReference type="GO" id="GO:0005768">
    <property type="term" value="C:endosome"/>
    <property type="evidence" value="ECO:0007669"/>
    <property type="project" value="TreeGrafter"/>
</dbReference>
<feature type="region of interest" description="Disordered" evidence="7">
    <location>
        <begin position="1866"/>
        <end position="1887"/>
    </location>
</feature>
<evidence type="ECO:0000256" key="7">
    <source>
        <dbReference type="SAM" id="MobiDB-lite"/>
    </source>
</evidence>
<dbReference type="Pfam" id="PF04118">
    <property type="entry name" value="Dopey_N"/>
    <property type="match status" value="1"/>
</dbReference>
<comment type="similarity">
    <text evidence="6">Belongs to the DOP1 family.</text>
</comment>
<feature type="compositionally biased region" description="Polar residues" evidence="7">
    <location>
        <begin position="20"/>
        <end position="32"/>
    </location>
</feature>
<evidence type="ECO:0000259" key="10">
    <source>
        <dbReference type="Pfam" id="PF24598"/>
    </source>
</evidence>
<proteinExistence type="inferred from homology"/>
<keyword evidence="12" id="KW-1185">Reference proteome</keyword>
<dbReference type="GO" id="GO:0005829">
    <property type="term" value="C:cytosol"/>
    <property type="evidence" value="ECO:0007669"/>
    <property type="project" value="GOC"/>
</dbReference>
<dbReference type="Pfam" id="PF24598">
    <property type="entry name" value="DOP1_C"/>
    <property type="match status" value="1"/>
</dbReference>
<keyword evidence="2" id="KW-0813">Transport</keyword>
<dbReference type="GO" id="GO:0006895">
    <property type="term" value="P:Golgi to endosome transport"/>
    <property type="evidence" value="ECO:0007669"/>
    <property type="project" value="InterPro"/>
</dbReference>
<dbReference type="GO" id="GO:0015031">
    <property type="term" value="P:protein transport"/>
    <property type="evidence" value="ECO:0007669"/>
    <property type="project" value="UniProtKB-KW"/>
</dbReference>
<organism evidence="11 12">
    <name type="scientific">Pseudomicrostroma glucosiphilum</name>
    <dbReference type="NCBI Taxonomy" id="1684307"/>
    <lineage>
        <taxon>Eukaryota</taxon>
        <taxon>Fungi</taxon>
        <taxon>Dikarya</taxon>
        <taxon>Basidiomycota</taxon>
        <taxon>Ustilaginomycotina</taxon>
        <taxon>Exobasidiomycetes</taxon>
        <taxon>Microstromatales</taxon>
        <taxon>Microstromatales incertae sedis</taxon>
        <taxon>Pseudomicrostroma</taxon>
    </lineage>
</organism>
<evidence type="ECO:0000256" key="6">
    <source>
        <dbReference type="ARBA" id="ARBA00046326"/>
    </source>
</evidence>
<dbReference type="Proteomes" id="UP000245942">
    <property type="component" value="Unassembled WGS sequence"/>
</dbReference>
<feature type="domain" description="DOP1-like C-terminal" evidence="10">
    <location>
        <begin position="1444"/>
        <end position="1853"/>
    </location>
</feature>
<name>A0A316TX07_9BASI</name>
<dbReference type="GO" id="GO:0005802">
    <property type="term" value="C:trans-Golgi network"/>
    <property type="evidence" value="ECO:0007669"/>
    <property type="project" value="TreeGrafter"/>
</dbReference>
<feature type="compositionally biased region" description="Low complexity" evidence="7">
    <location>
        <begin position="1253"/>
        <end position="1265"/>
    </location>
</feature>
<feature type="compositionally biased region" description="Low complexity" evidence="7">
    <location>
        <begin position="1875"/>
        <end position="1886"/>
    </location>
</feature>
<feature type="region of interest" description="Disordered" evidence="7">
    <location>
        <begin position="1253"/>
        <end position="1280"/>
    </location>
</feature>
<feature type="compositionally biased region" description="Low complexity" evidence="7">
    <location>
        <begin position="33"/>
        <end position="65"/>
    </location>
</feature>
<gene>
    <name evidence="11" type="ORF">BCV69DRAFT_124977</name>
</gene>
<evidence type="ECO:0000313" key="12">
    <source>
        <dbReference type="Proteomes" id="UP000245942"/>
    </source>
</evidence>
<dbReference type="GO" id="GO:0000139">
    <property type="term" value="C:Golgi membrane"/>
    <property type="evidence" value="ECO:0007669"/>
    <property type="project" value="UniProtKB-SubCell"/>
</dbReference>
<feature type="compositionally biased region" description="Basic and acidic residues" evidence="7">
    <location>
        <begin position="109"/>
        <end position="130"/>
    </location>
</feature>
<evidence type="ECO:0000259" key="9">
    <source>
        <dbReference type="Pfam" id="PF24597"/>
    </source>
</evidence>
<dbReference type="STRING" id="1684307.A0A316TX07"/>
<evidence type="ECO:0000256" key="4">
    <source>
        <dbReference type="ARBA" id="ARBA00023034"/>
    </source>
</evidence>
<reference evidence="11 12" key="1">
    <citation type="journal article" date="2018" name="Mol. Biol. Evol.">
        <title>Broad Genomic Sampling Reveals a Smut Pathogenic Ancestry of the Fungal Clade Ustilaginomycotina.</title>
        <authorList>
            <person name="Kijpornyongpan T."/>
            <person name="Mondo S.J."/>
            <person name="Barry K."/>
            <person name="Sandor L."/>
            <person name="Lee J."/>
            <person name="Lipzen A."/>
            <person name="Pangilinan J."/>
            <person name="LaButti K."/>
            <person name="Hainaut M."/>
            <person name="Henrissat B."/>
            <person name="Grigoriev I.V."/>
            <person name="Spatafora J.W."/>
            <person name="Aime M.C."/>
        </authorList>
    </citation>
    <scope>NUCLEOTIDE SEQUENCE [LARGE SCALE GENOMIC DNA]</scope>
    <source>
        <strain evidence="11 12">MCA 4718</strain>
    </source>
</reference>
<dbReference type="PANTHER" id="PTHR14042:SF24">
    <property type="entry name" value="PROTEIN DOPEY-1 HOMOLOG"/>
    <property type="match status" value="1"/>
</dbReference>
<dbReference type="InterPro" id="IPR056457">
    <property type="entry name" value="DOP1_C"/>
</dbReference>
<dbReference type="PANTHER" id="PTHR14042">
    <property type="entry name" value="DOPEY-RELATED"/>
    <property type="match status" value="1"/>
</dbReference>
<dbReference type="InterPro" id="IPR016024">
    <property type="entry name" value="ARM-type_fold"/>
</dbReference>
<dbReference type="InterPro" id="IPR007249">
    <property type="entry name" value="DOP1_N"/>
</dbReference>
<evidence type="ECO:0000256" key="2">
    <source>
        <dbReference type="ARBA" id="ARBA00022448"/>
    </source>
</evidence>
<feature type="domain" description="DOP1 N-terminal" evidence="8">
    <location>
        <begin position="140"/>
        <end position="430"/>
    </location>
</feature>
<evidence type="ECO:0000259" key="8">
    <source>
        <dbReference type="Pfam" id="PF04118"/>
    </source>
</evidence>
<dbReference type="InterPro" id="IPR040314">
    <property type="entry name" value="DOP1"/>
</dbReference>
<evidence type="ECO:0000256" key="1">
    <source>
        <dbReference type="ARBA" id="ARBA00004395"/>
    </source>
</evidence>
<feature type="compositionally biased region" description="Polar residues" evidence="7">
    <location>
        <begin position="66"/>
        <end position="86"/>
    </location>
</feature>
<protein>
    <submittedName>
        <fullName evidence="11">Uncharacterized protein</fullName>
    </submittedName>
</protein>